<organism evidence="3 4">
    <name type="scientific">Halobellus clavatus</name>
    <dbReference type="NCBI Taxonomy" id="660517"/>
    <lineage>
        <taxon>Archaea</taxon>
        <taxon>Methanobacteriati</taxon>
        <taxon>Methanobacteriota</taxon>
        <taxon>Stenosarchaea group</taxon>
        <taxon>Halobacteria</taxon>
        <taxon>Halobacteriales</taxon>
        <taxon>Haloferacaceae</taxon>
        <taxon>Halobellus</taxon>
    </lineage>
</organism>
<keyword evidence="4" id="KW-1185">Reference proteome</keyword>
<dbReference type="STRING" id="660517.SAMN04487946_11291"/>
<name>A0A1H3JB11_9EURY</name>
<evidence type="ECO:0000256" key="1">
    <source>
        <dbReference type="SAM" id="MobiDB-lite"/>
    </source>
</evidence>
<dbReference type="AlphaFoldDB" id="A0A1H3JB11"/>
<dbReference type="InterPro" id="IPR055933">
    <property type="entry name" value="DUF7511"/>
</dbReference>
<evidence type="ECO:0000259" key="2">
    <source>
        <dbReference type="Pfam" id="PF24351"/>
    </source>
</evidence>
<dbReference type="Pfam" id="PF24351">
    <property type="entry name" value="DUF7511"/>
    <property type="match status" value="1"/>
</dbReference>
<feature type="domain" description="DUF7511" evidence="2">
    <location>
        <begin position="30"/>
        <end position="74"/>
    </location>
</feature>
<dbReference type="Proteomes" id="UP000199170">
    <property type="component" value="Unassembled WGS sequence"/>
</dbReference>
<evidence type="ECO:0000313" key="3">
    <source>
        <dbReference type="EMBL" id="SDY36394.1"/>
    </source>
</evidence>
<feature type="region of interest" description="Disordered" evidence="1">
    <location>
        <begin position="1"/>
        <end position="26"/>
    </location>
</feature>
<reference evidence="4" key="1">
    <citation type="submission" date="2016-10" db="EMBL/GenBank/DDBJ databases">
        <authorList>
            <person name="Varghese N."/>
            <person name="Submissions S."/>
        </authorList>
    </citation>
    <scope>NUCLEOTIDE SEQUENCE [LARGE SCALE GENOMIC DNA]</scope>
    <source>
        <strain evidence="4">CGMCC 1.10118</strain>
    </source>
</reference>
<evidence type="ECO:0000313" key="4">
    <source>
        <dbReference type="Proteomes" id="UP000199170"/>
    </source>
</evidence>
<proteinExistence type="predicted"/>
<dbReference type="EMBL" id="FNPB01000012">
    <property type="protein sequence ID" value="SDY36394.1"/>
    <property type="molecule type" value="Genomic_DNA"/>
</dbReference>
<accession>A0A1H3JB11</accession>
<sequence length="74" mass="8264">MIKTMSTNSHLPDPATPDDQTDTPTDRRCVARIEEYDDAPDECTLYPADATPSELPTTWISAKEGSYVSLDEMR</sequence>
<feature type="compositionally biased region" description="Polar residues" evidence="1">
    <location>
        <begin position="1"/>
        <end position="10"/>
    </location>
</feature>
<gene>
    <name evidence="3" type="ORF">SAMN04487946_11291</name>
</gene>
<protein>
    <recommendedName>
        <fullName evidence="2">DUF7511 domain-containing protein</fullName>
    </recommendedName>
</protein>